<evidence type="ECO:0000256" key="2">
    <source>
        <dbReference type="SAM" id="SignalP"/>
    </source>
</evidence>
<dbReference type="eggNOG" id="ENOG5030NEB">
    <property type="taxonomic scope" value="Bacteria"/>
</dbReference>
<dbReference type="AlphaFoldDB" id="Q026R1"/>
<name>Q026R1_SOLUE</name>
<dbReference type="OrthoDB" id="121499at2"/>
<organism evidence="3">
    <name type="scientific">Solibacter usitatus (strain Ellin6076)</name>
    <dbReference type="NCBI Taxonomy" id="234267"/>
    <lineage>
        <taxon>Bacteria</taxon>
        <taxon>Pseudomonadati</taxon>
        <taxon>Acidobacteriota</taxon>
        <taxon>Terriglobia</taxon>
        <taxon>Bryobacterales</taxon>
        <taxon>Solibacteraceae</taxon>
        <taxon>Candidatus Solibacter</taxon>
    </lineage>
</organism>
<gene>
    <name evidence="3" type="ordered locus">Acid_2018</name>
</gene>
<dbReference type="STRING" id="234267.Acid_2018"/>
<reference evidence="3" key="1">
    <citation type="submission" date="2006-10" db="EMBL/GenBank/DDBJ databases">
        <title>Complete sequence of Solibacter usitatus Ellin6076.</title>
        <authorList>
            <consortium name="US DOE Joint Genome Institute"/>
            <person name="Copeland A."/>
            <person name="Lucas S."/>
            <person name="Lapidus A."/>
            <person name="Barry K."/>
            <person name="Detter J.C."/>
            <person name="Glavina del Rio T."/>
            <person name="Hammon N."/>
            <person name="Israni S."/>
            <person name="Dalin E."/>
            <person name="Tice H."/>
            <person name="Pitluck S."/>
            <person name="Thompson L.S."/>
            <person name="Brettin T."/>
            <person name="Bruce D."/>
            <person name="Han C."/>
            <person name="Tapia R."/>
            <person name="Gilna P."/>
            <person name="Schmutz J."/>
            <person name="Larimer F."/>
            <person name="Land M."/>
            <person name="Hauser L."/>
            <person name="Kyrpides N."/>
            <person name="Mikhailova N."/>
            <person name="Janssen P.H."/>
            <person name="Kuske C.R."/>
            <person name="Richardson P."/>
        </authorList>
    </citation>
    <scope>NUCLEOTIDE SEQUENCE</scope>
    <source>
        <strain evidence="3">Ellin6076</strain>
    </source>
</reference>
<evidence type="ECO:0000313" key="3">
    <source>
        <dbReference type="EMBL" id="ABJ83008.1"/>
    </source>
</evidence>
<dbReference type="KEGG" id="sus:Acid_2018"/>
<feature type="region of interest" description="Disordered" evidence="1">
    <location>
        <begin position="98"/>
        <end position="117"/>
    </location>
</feature>
<sequence length="117" mass="13565" precursor="true">MKQKLLLLTLLISGAVFAQVSVGIRIGPPPPPRVVRVQPPSPGPAYAWVGGYWYPVGNHYKWHDGYWTRPAYAGARWIAPRHEGGMYHEGYWEGEHGQVRHDHKWDRDHDNRDHDRH</sequence>
<accession>Q026R1</accession>
<keyword evidence="2" id="KW-0732">Signal</keyword>
<proteinExistence type="predicted"/>
<dbReference type="InParanoid" id="Q026R1"/>
<evidence type="ECO:0000256" key="1">
    <source>
        <dbReference type="SAM" id="MobiDB-lite"/>
    </source>
</evidence>
<dbReference type="EMBL" id="CP000473">
    <property type="protein sequence ID" value="ABJ83008.1"/>
    <property type="molecule type" value="Genomic_DNA"/>
</dbReference>
<feature type="chain" id="PRO_5004163342" evidence="2">
    <location>
        <begin position="19"/>
        <end position="117"/>
    </location>
</feature>
<dbReference type="HOGENOM" id="CLU_139747_1_0_0"/>
<feature type="signal peptide" evidence="2">
    <location>
        <begin position="1"/>
        <end position="18"/>
    </location>
</feature>
<protein>
    <submittedName>
        <fullName evidence="3">Uncharacterized protein</fullName>
    </submittedName>
</protein>